<feature type="compositionally biased region" description="Basic and acidic residues" evidence="1">
    <location>
        <begin position="48"/>
        <end position="60"/>
    </location>
</feature>
<protein>
    <submittedName>
        <fullName evidence="2">Uncharacterized protein</fullName>
    </submittedName>
</protein>
<sequence>MVDAGELEIKFAFDEASESLMDMETETGAPAAPPPPHPCSPPRKKARKSNEGKGNKAKDDKTCKICEEEPCVPKFNFCKACKKDVQSCQNSAKAEGREEDFKRLSRTLAGLKHLISHYKLKCPSRGQGVPRDRMDWVHYLSTVYSEKRVVNGSKEVFMDFPDFELHMKGKGKTPKEAMEEWAQMENSGCDHDFKGRKDFEKRFAVAVEDYRLKENVSAEKQAVELASKQKKINSKEGAQMLEKYNNMMKPVLEGTSPEGKVGTVGTSSSAAPSSRLDGEDDTSTHVPDDDRSDRRRMPKDMARYRAGAYEKNAKMLSSMEGEHQAAVTNGQNILAKHAAEKDSLKHFFEILNVRLQLLQALSQDQSALDQCVENIQDKLSLQPVAEAQLKNTHVISCLQEKNKTVLLGATKEDVDTASTEVKNEMAIHAQIRNSVKTSTRDIENAVKSKAKKQEAAAKKAAKQKDQEKAKEEKTAAAAAAAQAANSSKQTSVTPTLLGTDLQKVAAPAQKFSSLSEFEKASADFDLPWIIEDFEPLRKFLVECVPFKCQIVNFGNQFSSTAIAKQSGRAQCPVQSDELQRNVTTTFDKVLDKHQLVLPEDGSEAKILKPCLHSALYGFTPDMEFSGFEDKAFGQLRYVHSGVRKVFLVKLTDFVDSIMSQPPANVADVMQAWKYVRLEDLEHKRVEGKVVGLAQGPASLLYVPPAWLIAEKAENGLAVLGVRRSVLVKASSAEVARLVKLMPEGKFSLAPVARVQLTLLK</sequence>
<proteinExistence type="predicted"/>
<evidence type="ECO:0000313" key="3">
    <source>
        <dbReference type="EMBL" id="CAK9008222.1"/>
    </source>
</evidence>
<organism evidence="2 4">
    <name type="scientific">Durusdinium trenchii</name>
    <dbReference type="NCBI Taxonomy" id="1381693"/>
    <lineage>
        <taxon>Eukaryota</taxon>
        <taxon>Sar</taxon>
        <taxon>Alveolata</taxon>
        <taxon>Dinophyceae</taxon>
        <taxon>Suessiales</taxon>
        <taxon>Symbiodiniaceae</taxon>
        <taxon>Durusdinium</taxon>
    </lineage>
</organism>
<feature type="region of interest" description="Disordered" evidence="1">
    <location>
        <begin position="438"/>
        <end position="492"/>
    </location>
</feature>
<feature type="region of interest" description="Disordered" evidence="1">
    <location>
        <begin position="250"/>
        <end position="301"/>
    </location>
</feature>
<dbReference type="Proteomes" id="UP001642464">
    <property type="component" value="Unassembled WGS sequence"/>
</dbReference>
<name>A0ABP0HBP0_9DINO</name>
<evidence type="ECO:0000313" key="2">
    <source>
        <dbReference type="EMBL" id="CAK8986569.1"/>
    </source>
</evidence>
<feature type="compositionally biased region" description="Basic and acidic residues" evidence="1">
    <location>
        <begin position="282"/>
        <end position="301"/>
    </location>
</feature>
<reference evidence="2 4" key="1">
    <citation type="submission" date="2024-02" db="EMBL/GenBank/DDBJ databases">
        <authorList>
            <person name="Chen Y."/>
            <person name="Shah S."/>
            <person name="Dougan E. K."/>
            <person name="Thang M."/>
            <person name="Chan C."/>
        </authorList>
    </citation>
    <scope>NUCLEOTIDE SEQUENCE [LARGE SCALE GENOMIC DNA]</scope>
</reference>
<feature type="compositionally biased region" description="Basic and acidic residues" evidence="1">
    <location>
        <begin position="438"/>
        <end position="474"/>
    </location>
</feature>
<feature type="compositionally biased region" description="Acidic residues" evidence="1">
    <location>
        <begin position="15"/>
        <end position="25"/>
    </location>
</feature>
<dbReference type="EMBL" id="CAXAMM010005692">
    <property type="protein sequence ID" value="CAK9008222.1"/>
    <property type="molecule type" value="Genomic_DNA"/>
</dbReference>
<keyword evidence="4" id="KW-1185">Reference proteome</keyword>
<feature type="compositionally biased region" description="Pro residues" evidence="1">
    <location>
        <begin position="31"/>
        <end position="41"/>
    </location>
</feature>
<gene>
    <name evidence="2" type="ORF">SCF082_LOCUS609</name>
    <name evidence="3" type="ORF">SCF082_LOCUS9778</name>
</gene>
<evidence type="ECO:0000256" key="1">
    <source>
        <dbReference type="SAM" id="MobiDB-lite"/>
    </source>
</evidence>
<evidence type="ECO:0000313" key="4">
    <source>
        <dbReference type="Proteomes" id="UP001642464"/>
    </source>
</evidence>
<feature type="compositionally biased region" description="Low complexity" evidence="1">
    <location>
        <begin position="475"/>
        <end position="484"/>
    </location>
</feature>
<feature type="region of interest" description="Disordered" evidence="1">
    <location>
        <begin position="15"/>
        <end position="60"/>
    </location>
</feature>
<dbReference type="EMBL" id="CAXAMM010000225">
    <property type="protein sequence ID" value="CAK8986569.1"/>
    <property type="molecule type" value="Genomic_DNA"/>
</dbReference>
<accession>A0ABP0HBP0</accession>
<comment type="caution">
    <text evidence="2">The sequence shown here is derived from an EMBL/GenBank/DDBJ whole genome shotgun (WGS) entry which is preliminary data.</text>
</comment>